<dbReference type="Gene3D" id="1.25.40.10">
    <property type="entry name" value="Tetratricopeptide repeat domain"/>
    <property type="match status" value="1"/>
</dbReference>
<dbReference type="Proteomes" id="UP000579945">
    <property type="component" value="Unassembled WGS sequence"/>
</dbReference>
<dbReference type="AlphaFoldDB" id="A0A7W5V703"/>
<dbReference type="GeneID" id="95388986"/>
<dbReference type="SUPFAM" id="SSF48452">
    <property type="entry name" value="TPR-like"/>
    <property type="match status" value="1"/>
</dbReference>
<organism evidence="1 2">
    <name type="scientific">Nonomuraea dietziae</name>
    <dbReference type="NCBI Taxonomy" id="65515"/>
    <lineage>
        <taxon>Bacteria</taxon>
        <taxon>Bacillati</taxon>
        <taxon>Actinomycetota</taxon>
        <taxon>Actinomycetes</taxon>
        <taxon>Streptosporangiales</taxon>
        <taxon>Streptosporangiaceae</taxon>
        <taxon>Nonomuraea</taxon>
    </lineage>
</organism>
<keyword evidence="2" id="KW-1185">Reference proteome</keyword>
<name>A0A7W5V703_9ACTN</name>
<dbReference type="EMBL" id="JACIBV010000001">
    <property type="protein sequence ID" value="MBB3726634.1"/>
    <property type="molecule type" value="Genomic_DNA"/>
</dbReference>
<accession>A0A7W5V703</accession>
<dbReference type="InterPro" id="IPR011990">
    <property type="entry name" value="TPR-like_helical_dom_sf"/>
</dbReference>
<comment type="caution">
    <text evidence="1">The sequence shown here is derived from an EMBL/GenBank/DDBJ whole genome shotgun (WGS) entry which is preliminary data.</text>
</comment>
<proteinExistence type="predicted"/>
<reference evidence="1 2" key="1">
    <citation type="submission" date="2020-08" db="EMBL/GenBank/DDBJ databases">
        <title>Sequencing the genomes of 1000 actinobacteria strains.</title>
        <authorList>
            <person name="Klenk H.-P."/>
        </authorList>
    </citation>
    <scope>NUCLEOTIDE SEQUENCE [LARGE SCALE GENOMIC DNA]</scope>
    <source>
        <strain evidence="1 2">DSM 44320</strain>
    </source>
</reference>
<sequence length="127" mass="13284">MARNGSGDGLSADAVEGLLAYAATQRRFGGRAVRNVERAIAGARGLAARDPVAHTGLLVRALREGARLRLARGDPARALPMAEESLGLARGLGGAPLAMTLHCVADVLTALHRKDEALNLLREADKQ</sequence>
<gene>
    <name evidence="1" type="ORF">FHR33_002494</name>
</gene>
<evidence type="ECO:0000313" key="1">
    <source>
        <dbReference type="EMBL" id="MBB3726634.1"/>
    </source>
</evidence>
<dbReference type="RefSeq" id="WP_183646176.1">
    <property type="nucleotide sequence ID" value="NZ_JACIBV010000001.1"/>
</dbReference>
<protein>
    <submittedName>
        <fullName evidence="1">Uncharacterized protein</fullName>
    </submittedName>
</protein>
<evidence type="ECO:0000313" key="2">
    <source>
        <dbReference type="Proteomes" id="UP000579945"/>
    </source>
</evidence>